<dbReference type="PANTHER" id="PTHR42648:SF11">
    <property type="entry name" value="TRANSPOSON TY4-P GAG-POL POLYPROTEIN"/>
    <property type="match status" value="1"/>
</dbReference>
<keyword evidence="6" id="KW-0229">DNA integration</keyword>
<dbReference type="STRING" id="126957.T1J149"/>
<dbReference type="Pfam" id="PF25597">
    <property type="entry name" value="SH3_retrovirus"/>
    <property type="match status" value="1"/>
</dbReference>
<dbReference type="GO" id="GO:0016787">
    <property type="term" value="F:hydrolase activity"/>
    <property type="evidence" value="ECO:0007669"/>
    <property type="project" value="UniProtKB-KW"/>
</dbReference>
<dbReference type="HOGENOM" id="CLU_001650_20_4_1"/>
<evidence type="ECO:0000313" key="13">
    <source>
        <dbReference type="Proteomes" id="UP000014500"/>
    </source>
</evidence>
<evidence type="ECO:0000256" key="10">
    <source>
        <dbReference type="SAM" id="MobiDB-lite"/>
    </source>
</evidence>
<evidence type="ECO:0000256" key="6">
    <source>
        <dbReference type="ARBA" id="ARBA00022908"/>
    </source>
</evidence>
<dbReference type="Gene3D" id="3.30.420.10">
    <property type="entry name" value="Ribonuclease H-like superfamily/Ribonuclease H"/>
    <property type="match status" value="1"/>
</dbReference>
<evidence type="ECO:0000256" key="4">
    <source>
        <dbReference type="ARBA" id="ARBA00022801"/>
    </source>
</evidence>
<keyword evidence="1" id="KW-0540">Nuclease</keyword>
<evidence type="ECO:0000256" key="3">
    <source>
        <dbReference type="ARBA" id="ARBA00022759"/>
    </source>
</evidence>
<evidence type="ECO:0000256" key="7">
    <source>
        <dbReference type="ARBA" id="ARBA00022918"/>
    </source>
</evidence>
<reference evidence="13" key="1">
    <citation type="submission" date="2011-05" db="EMBL/GenBank/DDBJ databases">
        <authorList>
            <person name="Richards S.R."/>
            <person name="Qu J."/>
            <person name="Jiang H."/>
            <person name="Jhangiani S.N."/>
            <person name="Agravi P."/>
            <person name="Goodspeed R."/>
            <person name="Gross S."/>
            <person name="Mandapat C."/>
            <person name="Jackson L."/>
            <person name="Mathew T."/>
            <person name="Pu L."/>
            <person name="Thornton R."/>
            <person name="Saada N."/>
            <person name="Wilczek-Boney K.B."/>
            <person name="Lee S."/>
            <person name="Kovar C."/>
            <person name="Wu Y."/>
            <person name="Scherer S.E."/>
            <person name="Worley K.C."/>
            <person name="Muzny D.M."/>
            <person name="Gibbs R."/>
        </authorList>
    </citation>
    <scope>NUCLEOTIDE SEQUENCE</scope>
    <source>
        <strain evidence="13">Brora</strain>
    </source>
</reference>
<dbReference type="GO" id="GO:0004519">
    <property type="term" value="F:endonuclease activity"/>
    <property type="evidence" value="ECO:0007669"/>
    <property type="project" value="UniProtKB-KW"/>
</dbReference>
<dbReference type="GO" id="GO:0003887">
    <property type="term" value="F:DNA-directed DNA polymerase activity"/>
    <property type="evidence" value="ECO:0007669"/>
    <property type="project" value="UniProtKB-KW"/>
</dbReference>
<accession>T1J149</accession>
<evidence type="ECO:0000256" key="5">
    <source>
        <dbReference type="ARBA" id="ARBA00022842"/>
    </source>
</evidence>
<dbReference type="EMBL" id="JH431766">
    <property type="status" value="NOT_ANNOTATED_CDS"/>
    <property type="molecule type" value="Genomic_DNA"/>
</dbReference>
<dbReference type="GO" id="GO:0046872">
    <property type="term" value="F:metal ion binding"/>
    <property type="evidence" value="ECO:0007669"/>
    <property type="project" value="UniProtKB-KW"/>
</dbReference>
<feature type="domain" description="Integrase catalytic" evidence="11">
    <location>
        <begin position="1"/>
        <end position="124"/>
    </location>
</feature>
<keyword evidence="4" id="KW-0378">Hydrolase</keyword>
<evidence type="ECO:0000313" key="12">
    <source>
        <dbReference type="EnsemblMetazoa" id="SMAR007265-PA"/>
    </source>
</evidence>
<evidence type="ECO:0000256" key="2">
    <source>
        <dbReference type="ARBA" id="ARBA00022723"/>
    </source>
</evidence>
<dbReference type="eggNOG" id="KOG0017">
    <property type="taxonomic scope" value="Eukaryota"/>
</dbReference>
<dbReference type="InterPro" id="IPR057670">
    <property type="entry name" value="SH3_retrovirus"/>
</dbReference>
<protein>
    <recommendedName>
        <fullName evidence="11">Integrase catalytic domain-containing protein</fullName>
    </recommendedName>
</protein>
<keyword evidence="5" id="KW-0460">Magnesium</keyword>
<keyword evidence="8" id="KW-0808">Transferase</keyword>
<keyword evidence="8" id="KW-0548">Nucleotidyltransferase</keyword>
<evidence type="ECO:0000256" key="8">
    <source>
        <dbReference type="ARBA" id="ARBA00022932"/>
    </source>
</evidence>
<keyword evidence="3" id="KW-0255">Endonuclease</keyword>
<name>T1J149_STRMM</name>
<reference evidence="12" key="2">
    <citation type="submission" date="2015-02" db="UniProtKB">
        <authorList>
            <consortium name="EnsemblMetazoa"/>
        </authorList>
    </citation>
    <scope>IDENTIFICATION</scope>
</reference>
<dbReference type="InterPro" id="IPR039537">
    <property type="entry name" value="Retrotran_Ty1/copia-like"/>
</dbReference>
<keyword evidence="2" id="KW-0479">Metal-binding</keyword>
<dbReference type="GO" id="GO:0003676">
    <property type="term" value="F:nucleic acid binding"/>
    <property type="evidence" value="ECO:0007669"/>
    <property type="project" value="InterPro"/>
</dbReference>
<dbReference type="AlphaFoldDB" id="T1J149"/>
<dbReference type="EnsemblMetazoa" id="SMAR007265-RA">
    <property type="protein sequence ID" value="SMAR007265-PA"/>
    <property type="gene ID" value="SMAR007265"/>
</dbReference>
<dbReference type="PROSITE" id="PS50994">
    <property type="entry name" value="INTEGRASE"/>
    <property type="match status" value="1"/>
</dbReference>
<dbReference type="Proteomes" id="UP000014500">
    <property type="component" value="Unassembled WGS sequence"/>
</dbReference>
<evidence type="ECO:0000259" key="11">
    <source>
        <dbReference type="PROSITE" id="PS50994"/>
    </source>
</evidence>
<evidence type="ECO:0000256" key="1">
    <source>
        <dbReference type="ARBA" id="ARBA00022722"/>
    </source>
</evidence>
<dbReference type="GO" id="GO:0006310">
    <property type="term" value="P:DNA recombination"/>
    <property type="evidence" value="ECO:0007669"/>
    <property type="project" value="UniProtKB-KW"/>
</dbReference>
<dbReference type="InterPro" id="IPR036397">
    <property type="entry name" value="RNaseH_sf"/>
</dbReference>
<dbReference type="PhylomeDB" id="T1J149"/>
<keyword evidence="13" id="KW-1185">Reference proteome</keyword>
<keyword evidence="8" id="KW-0239">DNA-directed DNA polymerase</keyword>
<dbReference type="GO" id="GO:0015074">
    <property type="term" value="P:DNA integration"/>
    <property type="evidence" value="ECO:0007669"/>
    <property type="project" value="UniProtKB-KW"/>
</dbReference>
<dbReference type="PANTHER" id="PTHR42648">
    <property type="entry name" value="TRANSPOSASE, PUTATIVE-RELATED"/>
    <property type="match status" value="1"/>
</dbReference>
<keyword evidence="9" id="KW-0233">DNA recombination</keyword>
<evidence type="ECO:0000256" key="9">
    <source>
        <dbReference type="ARBA" id="ARBA00023172"/>
    </source>
</evidence>
<dbReference type="OMA" id="MEMATSM"/>
<keyword evidence="7" id="KW-0695">RNA-directed DNA polymerase</keyword>
<dbReference type="InterPro" id="IPR012337">
    <property type="entry name" value="RNaseH-like_sf"/>
</dbReference>
<feature type="region of interest" description="Disordered" evidence="10">
    <location>
        <begin position="201"/>
        <end position="220"/>
    </location>
</feature>
<sequence length="220" mass="25212">MRAKVGQGITCPSKMIMQDGLTGAKIKRLRSDNGTEYCNAKLAEICKTHNIKHEVTNIYSPHMNGVAEHFNRSAIEALRATIVDDNLDRVWWAEVLMAYTHVKNRLSQRLLEGQTPYERLFDRKPNIHYFRVIGSKCYRLLPKPQRDSKLGPVSKECILVGYSWNTKGYRVYDPDDDKIYNTQDVRFIETSYADAAKHTIAFGPDDNGDRGNKIIDPTYP</sequence>
<dbReference type="InterPro" id="IPR001584">
    <property type="entry name" value="Integrase_cat-core"/>
</dbReference>
<dbReference type="GO" id="GO:0003964">
    <property type="term" value="F:RNA-directed DNA polymerase activity"/>
    <property type="evidence" value="ECO:0007669"/>
    <property type="project" value="UniProtKB-KW"/>
</dbReference>
<dbReference type="SUPFAM" id="SSF53098">
    <property type="entry name" value="Ribonuclease H-like"/>
    <property type="match status" value="1"/>
</dbReference>
<organism evidence="12 13">
    <name type="scientific">Strigamia maritima</name>
    <name type="common">European centipede</name>
    <name type="synonym">Geophilus maritimus</name>
    <dbReference type="NCBI Taxonomy" id="126957"/>
    <lineage>
        <taxon>Eukaryota</taxon>
        <taxon>Metazoa</taxon>
        <taxon>Ecdysozoa</taxon>
        <taxon>Arthropoda</taxon>
        <taxon>Myriapoda</taxon>
        <taxon>Chilopoda</taxon>
        <taxon>Pleurostigmophora</taxon>
        <taxon>Geophilomorpha</taxon>
        <taxon>Linotaeniidae</taxon>
        <taxon>Strigamia</taxon>
    </lineage>
</organism>
<proteinExistence type="predicted"/>